<dbReference type="CDD" id="cd00093">
    <property type="entry name" value="HTH_XRE"/>
    <property type="match status" value="1"/>
</dbReference>
<dbReference type="RefSeq" id="WP_135870406.1">
    <property type="nucleotide sequence ID" value="NZ_SRSC01000002.1"/>
</dbReference>
<keyword evidence="1" id="KW-0238">DNA-binding</keyword>
<dbReference type="InterPro" id="IPR013430">
    <property type="entry name" value="Toxin_antidote_HigA"/>
</dbReference>
<dbReference type="Pfam" id="PF01381">
    <property type="entry name" value="HTH_3"/>
    <property type="match status" value="1"/>
</dbReference>
<evidence type="ECO:0000313" key="3">
    <source>
        <dbReference type="EMBL" id="TGU70520.1"/>
    </source>
</evidence>
<comment type="caution">
    <text evidence="3">The sequence shown here is derived from an EMBL/GenBank/DDBJ whole genome shotgun (WGS) entry which is preliminary data.</text>
</comment>
<name>A0A4S1CC07_9BACT</name>
<dbReference type="Gene3D" id="1.10.260.40">
    <property type="entry name" value="lambda repressor-like DNA-binding domains"/>
    <property type="match status" value="1"/>
</dbReference>
<feature type="domain" description="HTH cro/C1-type" evidence="2">
    <location>
        <begin position="16"/>
        <end position="70"/>
    </location>
</feature>
<evidence type="ECO:0000313" key="5">
    <source>
        <dbReference type="Proteomes" id="UP000306416"/>
    </source>
</evidence>
<dbReference type="PANTHER" id="PTHR36924">
    <property type="entry name" value="ANTITOXIN HIGA-1"/>
    <property type="match status" value="1"/>
</dbReference>
<dbReference type="InterPro" id="IPR001387">
    <property type="entry name" value="Cro/C1-type_HTH"/>
</dbReference>
<keyword evidence="5" id="KW-1185">Reference proteome</keyword>
<dbReference type="NCBIfam" id="TIGR02607">
    <property type="entry name" value="antidote_HigA"/>
    <property type="match status" value="1"/>
</dbReference>
<protein>
    <submittedName>
        <fullName evidence="3">Addiction module antidote protein, HigA family</fullName>
    </submittedName>
</protein>
<dbReference type="EMBL" id="SRSC01000002">
    <property type="protein sequence ID" value="TGU72940.1"/>
    <property type="molecule type" value="Genomic_DNA"/>
</dbReference>
<sequence length="100" mass="10936">MSIPNGLPAIHPGVFLKEILDELNVSQNAFSKAIGVSPMRVSHVIKGARPVTAELALLFGKALNQTPTYWMNLQTTYDLKTAEKELALKVRQVHPLSKAA</sequence>
<organism evidence="3 5">
    <name type="scientific">Geomonas terrae</name>
    <dbReference type="NCBI Taxonomy" id="2562681"/>
    <lineage>
        <taxon>Bacteria</taxon>
        <taxon>Pseudomonadati</taxon>
        <taxon>Thermodesulfobacteriota</taxon>
        <taxon>Desulfuromonadia</taxon>
        <taxon>Geobacterales</taxon>
        <taxon>Geobacteraceae</taxon>
        <taxon>Geomonas</taxon>
    </lineage>
</organism>
<evidence type="ECO:0000313" key="4">
    <source>
        <dbReference type="EMBL" id="TGU72940.1"/>
    </source>
</evidence>
<dbReference type="EMBL" id="SRSC01000004">
    <property type="protein sequence ID" value="TGU70520.1"/>
    <property type="molecule type" value="Genomic_DNA"/>
</dbReference>
<dbReference type="InterPro" id="IPR010982">
    <property type="entry name" value="Lambda_DNA-bd_dom_sf"/>
</dbReference>
<dbReference type="SUPFAM" id="SSF47413">
    <property type="entry name" value="lambda repressor-like DNA-binding domains"/>
    <property type="match status" value="1"/>
</dbReference>
<dbReference type="PROSITE" id="PS50943">
    <property type="entry name" value="HTH_CROC1"/>
    <property type="match status" value="1"/>
</dbReference>
<gene>
    <name evidence="3" type="primary">higA</name>
    <name evidence="4" type="ORF">E4633_11685</name>
    <name evidence="3" type="ORF">E4633_16075</name>
</gene>
<accession>A0A4S1CC07</accession>
<evidence type="ECO:0000256" key="1">
    <source>
        <dbReference type="ARBA" id="ARBA00023125"/>
    </source>
</evidence>
<dbReference type="Proteomes" id="UP000306416">
    <property type="component" value="Unassembled WGS sequence"/>
</dbReference>
<evidence type="ECO:0000259" key="2">
    <source>
        <dbReference type="PROSITE" id="PS50943"/>
    </source>
</evidence>
<proteinExistence type="predicted"/>
<dbReference type="AlphaFoldDB" id="A0A4S1CC07"/>
<dbReference type="PANTHER" id="PTHR36924:SF1">
    <property type="entry name" value="ANTITOXIN HIGA-1"/>
    <property type="match status" value="1"/>
</dbReference>
<dbReference type="SMART" id="SM00530">
    <property type="entry name" value="HTH_XRE"/>
    <property type="match status" value="1"/>
</dbReference>
<reference evidence="3 5" key="1">
    <citation type="submission" date="2019-04" db="EMBL/GenBank/DDBJ databases">
        <title>Geobacter oryzae sp. nov., ferric-reducing bacteria isolated from paddy soil.</title>
        <authorList>
            <person name="Xu Z."/>
            <person name="Masuda Y."/>
            <person name="Itoh H."/>
            <person name="Senoo K."/>
        </authorList>
    </citation>
    <scope>NUCLEOTIDE SEQUENCE [LARGE SCALE GENOMIC DNA]</scope>
    <source>
        <strain evidence="3 5">Red111</strain>
    </source>
</reference>
<dbReference type="GO" id="GO:0003677">
    <property type="term" value="F:DNA binding"/>
    <property type="evidence" value="ECO:0007669"/>
    <property type="project" value="UniProtKB-KW"/>
</dbReference>